<evidence type="ECO:0000313" key="2">
    <source>
        <dbReference type="EMBL" id="GED24682.1"/>
    </source>
</evidence>
<reference evidence="2 3" key="1">
    <citation type="submission" date="2019-06" db="EMBL/GenBank/DDBJ databases">
        <title>Whole genome shotgun sequence of Brevibacillus agri NBRC 15538.</title>
        <authorList>
            <person name="Hosoyama A."/>
            <person name="Uohara A."/>
            <person name="Ohji S."/>
            <person name="Ichikawa N."/>
        </authorList>
    </citation>
    <scope>NUCLEOTIDE SEQUENCE [LARGE SCALE GENOMIC DNA]</scope>
    <source>
        <strain evidence="2 3">NBRC 15538</strain>
    </source>
</reference>
<proteinExistence type="predicted"/>
<gene>
    <name evidence="2" type="ORF">BAG01nite_07840</name>
</gene>
<feature type="region of interest" description="Disordered" evidence="1">
    <location>
        <begin position="14"/>
        <end position="63"/>
    </location>
</feature>
<sequence>MDNGLAEKGIALKKLADSDDNGSSYMADDFAHTKTSTSGAPRYHQANPAPLQEDEKQKERDFRKKLNQAAREVIADSIHKKVKLIVHRPDYDQEDQQEYVRKN</sequence>
<dbReference type="GeneID" id="82813948"/>
<dbReference type="Proteomes" id="UP000317180">
    <property type="component" value="Unassembled WGS sequence"/>
</dbReference>
<dbReference type="EMBL" id="BJOD01000005">
    <property type="protein sequence ID" value="GED24682.1"/>
    <property type="molecule type" value="Genomic_DNA"/>
</dbReference>
<name>A0ABQ0SLD1_9BACL</name>
<protein>
    <submittedName>
        <fullName evidence="2">Uncharacterized protein</fullName>
    </submittedName>
</protein>
<organism evidence="2 3">
    <name type="scientific">Brevibacillus agri</name>
    <dbReference type="NCBI Taxonomy" id="51101"/>
    <lineage>
        <taxon>Bacteria</taxon>
        <taxon>Bacillati</taxon>
        <taxon>Bacillota</taxon>
        <taxon>Bacilli</taxon>
        <taxon>Bacillales</taxon>
        <taxon>Paenibacillaceae</taxon>
        <taxon>Brevibacillus</taxon>
    </lineage>
</organism>
<evidence type="ECO:0000256" key="1">
    <source>
        <dbReference type="SAM" id="MobiDB-lite"/>
    </source>
</evidence>
<dbReference type="RefSeq" id="WP_242507348.1">
    <property type="nucleotide sequence ID" value="NZ_BJOD01000005.1"/>
</dbReference>
<evidence type="ECO:0000313" key="3">
    <source>
        <dbReference type="Proteomes" id="UP000317180"/>
    </source>
</evidence>
<feature type="compositionally biased region" description="Basic and acidic residues" evidence="1">
    <location>
        <begin position="53"/>
        <end position="63"/>
    </location>
</feature>
<accession>A0ABQ0SLD1</accession>
<keyword evidence="3" id="KW-1185">Reference proteome</keyword>
<comment type="caution">
    <text evidence="2">The sequence shown here is derived from an EMBL/GenBank/DDBJ whole genome shotgun (WGS) entry which is preliminary data.</text>
</comment>